<evidence type="ECO:0000313" key="2">
    <source>
        <dbReference type="Proteomes" id="UP000007323"/>
    </source>
</evidence>
<organism evidence="1 2">
    <name type="scientific">Erwinia phage PEp14</name>
    <dbReference type="NCBI Taxonomy" id="1131315"/>
    <lineage>
        <taxon>Viruses</taxon>
        <taxon>Duplodnaviria</taxon>
        <taxon>Heunggongvirae</taxon>
        <taxon>Uroviricota</taxon>
        <taxon>Caudoviricetes</taxon>
        <taxon>Pavtokvirus</taxon>
        <taxon>Pavtokvirus PEp14</taxon>
    </lineage>
</organism>
<keyword evidence="2" id="KW-1185">Reference proteome</keyword>
<dbReference type="EMBL" id="JN585957">
    <property type="protein sequence ID" value="AEY69651.1"/>
    <property type="molecule type" value="Genomic_DNA"/>
</dbReference>
<reference evidence="1 2" key="1">
    <citation type="submission" date="2011-08" db="EMBL/GenBank/DDBJ databases">
        <authorList>
            <person name="Kim I.-G."/>
            <person name="Rhim S.-L."/>
        </authorList>
    </citation>
    <scope>NUCLEOTIDE SEQUENCE [LARGE SCALE GENOMIC DNA]</scope>
</reference>
<dbReference type="GeneID" id="11605371"/>
<sequence length="192" mass="20992">MNKTVFARALAHALNQNSIPLTCREGWNGFTAGRNYEAIACGGNLKAADDHGLDTLITEAAAHFFEVADGTELAAELTEDEKHARYQVELAGKLRDRLALLVPPAEPFVKGEVLMWKPGLCNRRIPSEGALMITIETLAEPMTPDESTSTPAGHELLDLKVAAIARNSGREDDNCLVELVVDSRRVQRWTAQ</sequence>
<proteinExistence type="predicted"/>
<accession>H2DE92</accession>
<dbReference type="KEGG" id="vg:11605371"/>
<protein>
    <submittedName>
        <fullName evidence="1">Uncharacterized protein</fullName>
    </submittedName>
</protein>
<dbReference type="RefSeq" id="YP_005098466.1">
    <property type="nucleotide sequence ID" value="NC_016767.1"/>
</dbReference>
<name>H2DE92_9CAUD</name>
<gene>
    <name evidence="1" type="ORF">PEp14_00062</name>
</gene>
<dbReference type="Proteomes" id="UP000007323">
    <property type="component" value="Segment"/>
</dbReference>
<evidence type="ECO:0000313" key="1">
    <source>
        <dbReference type="EMBL" id="AEY69651.1"/>
    </source>
</evidence>